<organism evidence="1 2">
    <name type="scientific">Aspergillus melleus</name>
    <dbReference type="NCBI Taxonomy" id="138277"/>
    <lineage>
        <taxon>Eukaryota</taxon>
        <taxon>Fungi</taxon>
        <taxon>Dikarya</taxon>
        <taxon>Ascomycota</taxon>
        <taxon>Pezizomycotina</taxon>
        <taxon>Eurotiomycetes</taxon>
        <taxon>Eurotiomycetidae</taxon>
        <taxon>Eurotiales</taxon>
        <taxon>Aspergillaceae</taxon>
        <taxon>Aspergillus</taxon>
        <taxon>Aspergillus subgen. Circumdati</taxon>
    </lineage>
</organism>
<gene>
    <name evidence="1" type="ORF">N8T08_009663</name>
</gene>
<dbReference type="EMBL" id="JAOPJF010000071">
    <property type="protein sequence ID" value="KAK1141006.1"/>
    <property type="molecule type" value="Genomic_DNA"/>
</dbReference>
<sequence>MSFQEIQELRRRLEEERRLREEEQQLREEEQRRRERAEQSMFEAEEQLKLQTQETTLPEFLDACHADLFLGLKIQKDRNSSTKGDPANADRKLRPAKIREWTPFPNEQSSVWEDLMNTEFVTERHFTPLIALKEYGKEARERMVSSELNLGYFQRQTVESRVTTVIKQLYTRGT</sequence>
<evidence type="ECO:0000313" key="1">
    <source>
        <dbReference type="EMBL" id="KAK1141006.1"/>
    </source>
</evidence>
<comment type="caution">
    <text evidence="1">The sequence shown here is derived from an EMBL/GenBank/DDBJ whole genome shotgun (WGS) entry which is preliminary data.</text>
</comment>
<protein>
    <submittedName>
        <fullName evidence="1">Uncharacterized protein</fullName>
    </submittedName>
</protein>
<name>A0ACC3ATR9_9EURO</name>
<reference evidence="1 2" key="1">
    <citation type="journal article" date="2023" name="ACS Omega">
        <title>Identification of the Neoaspergillic Acid Biosynthesis Gene Cluster by Establishing an In Vitro CRISPR-Ribonucleoprotein Genetic System in Aspergillus melleus.</title>
        <authorList>
            <person name="Yuan B."/>
            <person name="Grau M.F."/>
            <person name="Murata R.M."/>
            <person name="Torok T."/>
            <person name="Venkateswaran K."/>
            <person name="Stajich J.E."/>
            <person name="Wang C.C.C."/>
        </authorList>
    </citation>
    <scope>NUCLEOTIDE SEQUENCE [LARGE SCALE GENOMIC DNA]</scope>
    <source>
        <strain evidence="1 2">IMV 1140</strain>
    </source>
</reference>
<accession>A0ACC3ATR9</accession>
<proteinExistence type="predicted"/>
<keyword evidence="2" id="KW-1185">Reference proteome</keyword>
<dbReference type="Proteomes" id="UP001177260">
    <property type="component" value="Unassembled WGS sequence"/>
</dbReference>
<evidence type="ECO:0000313" key="2">
    <source>
        <dbReference type="Proteomes" id="UP001177260"/>
    </source>
</evidence>